<dbReference type="Pfam" id="PF00293">
    <property type="entry name" value="NUDIX"/>
    <property type="match status" value="1"/>
</dbReference>
<dbReference type="InterPro" id="IPR000086">
    <property type="entry name" value="NUDIX_hydrolase_dom"/>
</dbReference>
<keyword evidence="2" id="KW-0472">Membrane</keyword>
<dbReference type="SUPFAM" id="SSF55811">
    <property type="entry name" value="Nudix"/>
    <property type="match status" value="1"/>
</dbReference>
<dbReference type="RefSeq" id="WP_229902735.1">
    <property type="nucleotide sequence ID" value="NZ_BNAW01000012.1"/>
</dbReference>
<dbReference type="InterPro" id="IPR015797">
    <property type="entry name" value="NUDIX_hydrolase-like_dom_sf"/>
</dbReference>
<evidence type="ECO:0000313" key="5">
    <source>
        <dbReference type="Proteomes" id="UP000649955"/>
    </source>
</evidence>
<gene>
    <name evidence="4" type="ORF">GCM10017567_33020</name>
</gene>
<comment type="caution">
    <text evidence="4">The sequence shown here is derived from an EMBL/GenBank/DDBJ whole genome shotgun (WGS) entry which is preliminary data.</text>
</comment>
<keyword evidence="1 4" id="KW-0378">Hydrolase</keyword>
<evidence type="ECO:0000256" key="1">
    <source>
        <dbReference type="ARBA" id="ARBA00022801"/>
    </source>
</evidence>
<accession>A0ABQ3KCB0</accession>
<evidence type="ECO:0000259" key="3">
    <source>
        <dbReference type="PROSITE" id="PS51462"/>
    </source>
</evidence>
<dbReference type="PANTHER" id="PTHR43736">
    <property type="entry name" value="ADP-RIBOSE PYROPHOSPHATASE"/>
    <property type="match status" value="1"/>
</dbReference>
<dbReference type="CDD" id="cd04688">
    <property type="entry name" value="NUDIX_Hydrolase"/>
    <property type="match status" value="1"/>
</dbReference>
<dbReference type="PANTHER" id="PTHR43736:SF2">
    <property type="entry name" value="MUTT_NUDIX FAMILY PROTEIN"/>
    <property type="match status" value="1"/>
</dbReference>
<protein>
    <submittedName>
        <fullName evidence="4">NUDIX hydrolase</fullName>
    </submittedName>
</protein>
<evidence type="ECO:0000256" key="2">
    <source>
        <dbReference type="SAM" id="Phobius"/>
    </source>
</evidence>
<dbReference type="EMBL" id="BNAW01000012">
    <property type="protein sequence ID" value="GHG13024.1"/>
    <property type="molecule type" value="Genomic_DNA"/>
</dbReference>
<dbReference type="PROSITE" id="PS00893">
    <property type="entry name" value="NUDIX_BOX"/>
    <property type="match status" value="1"/>
</dbReference>
<keyword evidence="2" id="KW-1133">Transmembrane helix</keyword>
<feature type="transmembrane region" description="Helical" evidence="2">
    <location>
        <begin position="12"/>
        <end position="42"/>
    </location>
</feature>
<keyword evidence="2" id="KW-0812">Transmembrane</keyword>
<keyword evidence="5" id="KW-1185">Reference proteome</keyword>
<name>A0ABQ3KCB0_9PSEU</name>
<reference evidence="5" key="1">
    <citation type="journal article" date="2019" name="Int. J. Syst. Evol. Microbiol.">
        <title>The Global Catalogue of Microorganisms (GCM) 10K type strain sequencing project: providing services to taxonomists for standard genome sequencing and annotation.</title>
        <authorList>
            <consortium name="The Broad Institute Genomics Platform"/>
            <consortium name="The Broad Institute Genome Sequencing Center for Infectious Disease"/>
            <person name="Wu L."/>
            <person name="Ma J."/>
        </authorList>
    </citation>
    <scope>NUCLEOTIDE SEQUENCE [LARGE SCALE GENOMIC DNA]</scope>
    <source>
        <strain evidence="5">CGMCC 4.7680</strain>
    </source>
</reference>
<dbReference type="InterPro" id="IPR020084">
    <property type="entry name" value="NUDIX_hydrolase_CS"/>
</dbReference>
<evidence type="ECO:0000313" key="4">
    <source>
        <dbReference type="EMBL" id="GHG13024.1"/>
    </source>
</evidence>
<sequence>MGFSPWAVPAVGIVVVAVAGVFGGGWAWLTVGVLVVAGVGWLGRGVLREPRVDSVIAMPAIRPIVLAVIRRGSALLVFEARDDVKGETFCRPLGGGIEFGETSQDALVREFREELDAEIEVEQLLGVLENVFTWQDRPGHEIVFLYAAEFADRSRYERDEMKILDDPATARWVDLAEFREGRKVLYPTGLIELLSADQ</sequence>
<dbReference type="Gene3D" id="3.90.79.10">
    <property type="entry name" value="Nucleoside Triphosphate Pyrophosphohydrolase"/>
    <property type="match status" value="1"/>
</dbReference>
<feature type="domain" description="Nudix hydrolase" evidence="3">
    <location>
        <begin position="59"/>
        <end position="197"/>
    </location>
</feature>
<proteinExistence type="predicted"/>
<dbReference type="PROSITE" id="PS51462">
    <property type="entry name" value="NUDIX"/>
    <property type="match status" value="1"/>
</dbReference>
<organism evidence="4 5">
    <name type="scientific">Amycolatopsis bullii</name>
    <dbReference type="NCBI Taxonomy" id="941987"/>
    <lineage>
        <taxon>Bacteria</taxon>
        <taxon>Bacillati</taxon>
        <taxon>Actinomycetota</taxon>
        <taxon>Actinomycetes</taxon>
        <taxon>Pseudonocardiales</taxon>
        <taxon>Pseudonocardiaceae</taxon>
        <taxon>Amycolatopsis</taxon>
    </lineage>
</organism>
<dbReference type="GO" id="GO:0016787">
    <property type="term" value="F:hydrolase activity"/>
    <property type="evidence" value="ECO:0007669"/>
    <property type="project" value="UniProtKB-KW"/>
</dbReference>
<dbReference type="Proteomes" id="UP000649955">
    <property type="component" value="Unassembled WGS sequence"/>
</dbReference>